<feature type="chain" id="PRO_5029607838" evidence="2">
    <location>
        <begin position="18"/>
        <end position="420"/>
    </location>
</feature>
<comment type="caution">
    <text evidence="3">The sequence shown here is derived from an EMBL/GenBank/DDBJ whole genome shotgun (WGS) entry which is preliminary data.</text>
</comment>
<keyword evidence="2" id="KW-0732">Signal</keyword>
<proteinExistence type="predicted"/>
<evidence type="ECO:0000313" key="3">
    <source>
        <dbReference type="EMBL" id="KAF4667712.1"/>
    </source>
</evidence>
<feature type="compositionally biased region" description="Low complexity" evidence="1">
    <location>
        <begin position="250"/>
        <end position="267"/>
    </location>
</feature>
<feature type="region of interest" description="Disordered" evidence="1">
    <location>
        <begin position="247"/>
        <end position="276"/>
    </location>
</feature>
<name>A0A7J6M808_PERCH</name>
<feature type="signal peptide" evidence="2">
    <location>
        <begin position="1"/>
        <end position="17"/>
    </location>
</feature>
<dbReference type="OrthoDB" id="419545at2759"/>
<sequence length="420" mass="46489">MILALATFFQLLAASFGDDFEAPLGIYSPRSRSTADSNVKLTFLDNGRVEYEVLTPQSESSPFASFPASMVSSSVVSVVVTQFQLDYWRMYHPGSFEDLGLQIFFYDAATDRITVNSIGRAFEILHSSDPGEGPGSVADVRKPNGMYRAVERGIDITIEFVNGRVTYNFEVGDVSYSFPFDVDFSMGSSSLIKVFVPRSQLHGLHGRFPGLSEDYFYTNLGYDPAKDEITFLLESWRAVILRLTEPSSPPARTRIPTTTSTSTTTTSNAEDRPHRPFGDYCVDRHTAKMSLSFKDQYTVTFAAVYRDTHLLARGARYDVIEESGQVVISVDAVNSDLNGELRKMDWHGMTRLNFIFDPVQNVVMLEDRGLIAHMYIGLECAAAIESPPAKPSGGGGGSSGTHFGDLSEFIKQVLEQLLQI</sequence>
<evidence type="ECO:0000256" key="2">
    <source>
        <dbReference type="SAM" id="SignalP"/>
    </source>
</evidence>
<accession>A0A7J6M808</accession>
<protein>
    <submittedName>
        <fullName evidence="3">Uncharacterized protein</fullName>
    </submittedName>
</protein>
<organism evidence="3 4">
    <name type="scientific">Perkinsus chesapeaki</name>
    <name type="common">Clam parasite</name>
    <name type="synonym">Perkinsus andrewsi</name>
    <dbReference type="NCBI Taxonomy" id="330153"/>
    <lineage>
        <taxon>Eukaryota</taxon>
        <taxon>Sar</taxon>
        <taxon>Alveolata</taxon>
        <taxon>Perkinsozoa</taxon>
        <taxon>Perkinsea</taxon>
        <taxon>Perkinsida</taxon>
        <taxon>Perkinsidae</taxon>
        <taxon>Perkinsus</taxon>
    </lineage>
</organism>
<dbReference type="AlphaFoldDB" id="A0A7J6M808"/>
<keyword evidence="4" id="KW-1185">Reference proteome</keyword>
<evidence type="ECO:0000313" key="4">
    <source>
        <dbReference type="Proteomes" id="UP000591131"/>
    </source>
</evidence>
<evidence type="ECO:0000256" key="1">
    <source>
        <dbReference type="SAM" id="MobiDB-lite"/>
    </source>
</evidence>
<reference evidence="3 4" key="1">
    <citation type="submission" date="2020-04" db="EMBL/GenBank/DDBJ databases">
        <title>Perkinsus chesapeaki whole genome sequence.</title>
        <authorList>
            <person name="Bogema D.R."/>
        </authorList>
    </citation>
    <scope>NUCLEOTIDE SEQUENCE [LARGE SCALE GENOMIC DNA]</scope>
    <source>
        <strain evidence="3">ATCC PRA-425</strain>
    </source>
</reference>
<dbReference type="Proteomes" id="UP000591131">
    <property type="component" value="Unassembled WGS sequence"/>
</dbReference>
<dbReference type="EMBL" id="JAAPAO010000205">
    <property type="protein sequence ID" value="KAF4667712.1"/>
    <property type="molecule type" value="Genomic_DNA"/>
</dbReference>
<gene>
    <name evidence="3" type="ORF">FOL47_003422</name>
</gene>